<dbReference type="AlphaFoldDB" id="A0A699XCY8"/>
<gene>
    <name evidence="2" type="ORF">Tci_929714</name>
</gene>
<reference evidence="2" key="1">
    <citation type="journal article" date="2019" name="Sci. Rep.">
        <title>Draft genome of Tanacetum cinerariifolium, the natural source of mosquito coil.</title>
        <authorList>
            <person name="Yamashiro T."/>
            <person name="Shiraishi A."/>
            <person name="Satake H."/>
            <person name="Nakayama K."/>
        </authorList>
    </citation>
    <scope>NUCLEOTIDE SEQUENCE</scope>
</reference>
<proteinExistence type="predicted"/>
<evidence type="ECO:0000313" key="2">
    <source>
        <dbReference type="EMBL" id="GFD57745.1"/>
    </source>
</evidence>
<protein>
    <submittedName>
        <fullName evidence="2">Uncharacterized protein</fullName>
    </submittedName>
</protein>
<dbReference type="EMBL" id="BKCJ011844481">
    <property type="protein sequence ID" value="GFD57745.1"/>
    <property type="molecule type" value="Genomic_DNA"/>
</dbReference>
<accession>A0A699XCY8</accession>
<organism evidence="2">
    <name type="scientific">Tanacetum cinerariifolium</name>
    <name type="common">Dalmatian daisy</name>
    <name type="synonym">Chrysanthemum cinerariifolium</name>
    <dbReference type="NCBI Taxonomy" id="118510"/>
    <lineage>
        <taxon>Eukaryota</taxon>
        <taxon>Viridiplantae</taxon>
        <taxon>Streptophyta</taxon>
        <taxon>Embryophyta</taxon>
        <taxon>Tracheophyta</taxon>
        <taxon>Spermatophyta</taxon>
        <taxon>Magnoliopsida</taxon>
        <taxon>eudicotyledons</taxon>
        <taxon>Gunneridae</taxon>
        <taxon>Pentapetalae</taxon>
        <taxon>asterids</taxon>
        <taxon>campanulids</taxon>
        <taxon>Asterales</taxon>
        <taxon>Asteraceae</taxon>
        <taxon>Asteroideae</taxon>
        <taxon>Anthemideae</taxon>
        <taxon>Anthemidinae</taxon>
        <taxon>Tanacetum</taxon>
    </lineage>
</organism>
<sequence>LRRIRALAGPAARADHLLQPADVGLRSRTSRAATAPGQGLSDRAVHLL</sequence>
<feature type="region of interest" description="Disordered" evidence="1">
    <location>
        <begin position="28"/>
        <end position="48"/>
    </location>
</feature>
<evidence type="ECO:0000256" key="1">
    <source>
        <dbReference type="SAM" id="MobiDB-lite"/>
    </source>
</evidence>
<feature type="non-terminal residue" evidence="2">
    <location>
        <position position="1"/>
    </location>
</feature>
<name>A0A699XCY8_TANCI</name>
<comment type="caution">
    <text evidence="2">The sequence shown here is derived from an EMBL/GenBank/DDBJ whole genome shotgun (WGS) entry which is preliminary data.</text>
</comment>